<keyword evidence="4" id="KW-1133">Transmembrane helix</keyword>
<dbReference type="InterPro" id="IPR021884">
    <property type="entry name" value="Ice-bd_prot"/>
</dbReference>
<dbReference type="Pfam" id="PF11999">
    <property type="entry name" value="Ice_binding"/>
    <property type="match status" value="1"/>
</dbReference>
<sequence length="410" mass="39614">MKKKSPGVPRRRAFHAWGASALVVSLAAAWAAFTPAGASAIGVAVPLGTTSSFAVLAGQSVTNTGPSVITGNVGVSPGTSVTGFPPGTVNGVIHSADAVALQAQTDLTAAYNNAAGQAPDANIAGDLGGLTLTPGVYHGSSSIGLTGTLTLDAEGDPNAVFIFQIGSTLTTASASRVVLINGAQPCNVFWQVGSSATLGTNSTFVGNILALTSISATTGATVDGRTLARNGSVTLDTNTITRSVCGSATTGGTTGGNTGGNTGGTTGGNTGGTTGGNTGGTTGGNTGGTTGGNTGGTTGGNTGGTTGGNTGGTTGGGGGGHHCGRYHHCGHHHHRPHHHRPHHGGFDHGGSDHGRRHHGHRPYGTPGTGFGGSQGGSAGELGAGAGLLALTALGTGAYAVRRRGPRTARI</sequence>
<keyword evidence="4" id="KW-0812">Transmembrane</keyword>
<feature type="region of interest" description="Disordered" evidence="3">
    <location>
        <begin position="246"/>
        <end position="317"/>
    </location>
</feature>
<gene>
    <name evidence="6" type="ORF">POF43_004890</name>
    <name evidence="7" type="ORF">POF50_018375</name>
</gene>
<dbReference type="InterPro" id="IPR006311">
    <property type="entry name" value="TAT_signal"/>
</dbReference>
<evidence type="ECO:0000256" key="5">
    <source>
        <dbReference type="SAM" id="SignalP"/>
    </source>
</evidence>
<dbReference type="PROSITE" id="PS51318">
    <property type="entry name" value="TAT"/>
    <property type="match status" value="1"/>
</dbReference>
<dbReference type="AlphaFoldDB" id="A0AA90H3G0"/>
<feature type="chain" id="PRO_5041682410" evidence="5">
    <location>
        <begin position="32"/>
        <end position="410"/>
    </location>
</feature>
<evidence type="ECO:0000256" key="2">
    <source>
        <dbReference type="ARBA" id="ARBA00022729"/>
    </source>
</evidence>
<feature type="signal peptide" evidence="5">
    <location>
        <begin position="1"/>
        <end position="31"/>
    </location>
</feature>
<dbReference type="EMBL" id="JABXJJ020000021">
    <property type="protein sequence ID" value="MDI5971286.1"/>
    <property type="molecule type" value="Genomic_DNA"/>
</dbReference>
<dbReference type="Proteomes" id="UP001156398">
    <property type="component" value="Unassembled WGS sequence"/>
</dbReference>
<evidence type="ECO:0000313" key="6">
    <source>
        <dbReference type="EMBL" id="MDI5962068.1"/>
    </source>
</evidence>
<comment type="similarity">
    <text evidence="1">Belongs to the ice-binding protein family.</text>
</comment>
<evidence type="ECO:0000256" key="4">
    <source>
        <dbReference type="SAM" id="Phobius"/>
    </source>
</evidence>
<keyword evidence="4" id="KW-0472">Membrane</keyword>
<feature type="transmembrane region" description="Helical" evidence="4">
    <location>
        <begin position="381"/>
        <end position="400"/>
    </location>
</feature>
<feature type="compositionally biased region" description="Gly residues" evidence="3">
    <location>
        <begin position="366"/>
        <end position="376"/>
    </location>
</feature>
<organism evidence="7">
    <name type="scientific">Streptantibioticus silvisoli</name>
    <dbReference type="NCBI Taxonomy" id="2705255"/>
    <lineage>
        <taxon>Bacteria</taxon>
        <taxon>Bacillati</taxon>
        <taxon>Actinomycetota</taxon>
        <taxon>Actinomycetes</taxon>
        <taxon>Kitasatosporales</taxon>
        <taxon>Streptomycetaceae</taxon>
        <taxon>Streptantibioticus</taxon>
    </lineage>
</organism>
<evidence type="ECO:0000256" key="3">
    <source>
        <dbReference type="SAM" id="MobiDB-lite"/>
    </source>
</evidence>
<feature type="region of interest" description="Disordered" evidence="3">
    <location>
        <begin position="330"/>
        <end position="376"/>
    </location>
</feature>
<evidence type="ECO:0000313" key="7">
    <source>
        <dbReference type="EMBL" id="MDI5971286.1"/>
    </source>
</evidence>
<comment type="caution">
    <text evidence="7">The sequence shown here is derived from an EMBL/GenBank/DDBJ whole genome shotgun (WGS) entry which is preliminary data.</text>
</comment>
<name>A0AA90H3G0_9ACTN</name>
<keyword evidence="2 5" id="KW-0732">Signal</keyword>
<proteinExistence type="inferred from homology"/>
<feature type="compositionally biased region" description="Basic and acidic residues" evidence="3">
    <location>
        <begin position="344"/>
        <end position="353"/>
    </location>
</feature>
<feature type="compositionally biased region" description="Gly residues" evidence="3">
    <location>
        <begin position="252"/>
        <end position="317"/>
    </location>
</feature>
<keyword evidence="8" id="KW-1185">Reference proteome</keyword>
<accession>A0AA90H3G0</accession>
<dbReference type="EMBL" id="JAAGKO020000004">
    <property type="protein sequence ID" value="MDI5962068.1"/>
    <property type="molecule type" value="Genomic_DNA"/>
</dbReference>
<evidence type="ECO:0000313" key="8">
    <source>
        <dbReference type="Proteomes" id="UP001156398"/>
    </source>
</evidence>
<feature type="compositionally biased region" description="Basic residues" evidence="3">
    <location>
        <begin position="330"/>
        <end position="343"/>
    </location>
</feature>
<protein>
    <submittedName>
        <fullName evidence="7">Ice-binding family protein</fullName>
    </submittedName>
</protein>
<evidence type="ECO:0000256" key="1">
    <source>
        <dbReference type="ARBA" id="ARBA00005445"/>
    </source>
</evidence>
<reference evidence="7 8" key="1">
    <citation type="submission" date="2023-05" db="EMBL/GenBank/DDBJ databases">
        <title>Streptantibioticus silvisoli sp. nov., acidotolerant actinomycetes 1 from pine litter.</title>
        <authorList>
            <person name="Swiecimska M."/>
            <person name="Golinska P."/>
            <person name="Sangal V."/>
            <person name="Wachnowicz B."/>
            <person name="Goodfellow M."/>
        </authorList>
    </citation>
    <scope>NUCLEOTIDE SEQUENCE</scope>
    <source>
        <strain evidence="7">SL13</strain>
        <strain evidence="6 8">SL54</strain>
    </source>
</reference>